<sequence length="100" mass="11348">MQITQVLVLGLIGTALTVQFAIADADGERAALARIAHELQTIEPLITEAASQSNPDARVRFQYNWLRQDLDRIRLGIQEHIDVPRSEPRSFPPLRGDYRR</sequence>
<comment type="caution">
    <text evidence="1">The sequence shown here is derived from an EMBL/GenBank/DDBJ whole genome shotgun (WGS) entry which is preliminary data.</text>
</comment>
<name>A0A944M9R0_9GAMM</name>
<organism evidence="1 2">
    <name type="scientific">Candidatus Thiodiazotropha taylori</name>
    <dbReference type="NCBI Taxonomy" id="2792791"/>
    <lineage>
        <taxon>Bacteria</taxon>
        <taxon>Pseudomonadati</taxon>
        <taxon>Pseudomonadota</taxon>
        <taxon>Gammaproteobacteria</taxon>
        <taxon>Chromatiales</taxon>
        <taxon>Sedimenticolaceae</taxon>
        <taxon>Candidatus Thiodiazotropha</taxon>
    </lineage>
</organism>
<reference evidence="1 2" key="1">
    <citation type="submission" date="2021-05" db="EMBL/GenBank/DDBJ databases">
        <title>Genetic and Functional Diversity in Clade A Lucinid endosymbionts from the Bahamas.</title>
        <authorList>
            <person name="Giani N.M."/>
            <person name="Engel A.S."/>
            <person name="Campbell B.J."/>
        </authorList>
    </citation>
    <scope>NUCLEOTIDE SEQUENCE [LARGE SCALE GENOMIC DNA]</scope>
    <source>
        <strain evidence="1">LUC16012Gg_MoonRockCtena</strain>
    </source>
</reference>
<dbReference type="AlphaFoldDB" id="A0A944M9R0"/>
<protein>
    <submittedName>
        <fullName evidence="1">RAQPRD family integrative conjugative element protein</fullName>
    </submittedName>
</protein>
<evidence type="ECO:0000313" key="2">
    <source>
        <dbReference type="Proteomes" id="UP000770889"/>
    </source>
</evidence>
<proteinExistence type="predicted"/>
<dbReference type="Proteomes" id="UP000770889">
    <property type="component" value="Unassembled WGS sequence"/>
</dbReference>
<dbReference type="EMBL" id="JAHHGM010000012">
    <property type="protein sequence ID" value="MBT2989924.1"/>
    <property type="molecule type" value="Genomic_DNA"/>
</dbReference>
<accession>A0A944M9R0</accession>
<evidence type="ECO:0000313" key="1">
    <source>
        <dbReference type="EMBL" id="MBT2989924.1"/>
    </source>
</evidence>
<dbReference type="InterPro" id="IPR019110">
    <property type="entry name" value="Uncharacterised_RAQPRD"/>
</dbReference>
<dbReference type="Pfam" id="PF09686">
    <property type="entry name" value="Plasmid_RAQPRD"/>
    <property type="match status" value="1"/>
</dbReference>
<gene>
    <name evidence="1" type="ORF">KME65_13300</name>
</gene>
<dbReference type="NCBIfam" id="TIGR01690">
    <property type="entry name" value="ICE_RAQPRD"/>
    <property type="match status" value="1"/>
</dbReference>